<protein>
    <submittedName>
        <fullName evidence="1">Uncharacterized protein</fullName>
    </submittedName>
</protein>
<proteinExistence type="predicted"/>
<name>X0U1G1_9ZZZZ</name>
<dbReference type="EMBL" id="BARS01013181">
    <property type="protein sequence ID" value="GAF94247.1"/>
    <property type="molecule type" value="Genomic_DNA"/>
</dbReference>
<reference evidence="1" key="1">
    <citation type="journal article" date="2014" name="Front. Microbiol.">
        <title>High frequency of phylogenetically diverse reductive dehalogenase-homologous genes in deep subseafloor sedimentary metagenomes.</title>
        <authorList>
            <person name="Kawai M."/>
            <person name="Futagami T."/>
            <person name="Toyoda A."/>
            <person name="Takaki Y."/>
            <person name="Nishi S."/>
            <person name="Hori S."/>
            <person name="Arai W."/>
            <person name="Tsubouchi T."/>
            <person name="Morono Y."/>
            <person name="Uchiyama I."/>
            <person name="Ito T."/>
            <person name="Fujiyama A."/>
            <person name="Inagaki F."/>
            <person name="Takami H."/>
        </authorList>
    </citation>
    <scope>NUCLEOTIDE SEQUENCE</scope>
    <source>
        <strain evidence="1">Expedition CK06-06</strain>
    </source>
</reference>
<sequence>VLIDRSMGELSDGVDLIVKSISTLDELPPNLKDNYASELFASDRKILYVFNTEEFGLTIPYPRSDFEDDVNNSLESVQDLNFYMVDGAVGIFYTYGVN</sequence>
<dbReference type="AlphaFoldDB" id="X0U1G1"/>
<organism evidence="1">
    <name type="scientific">marine sediment metagenome</name>
    <dbReference type="NCBI Taxonomy" id="412755"/>
    <lineage>
        <taxon>unclassified sequences</taxon>
        <taxon>metagenomes</taxon>
        <taxon>ecological metagenomes</taxon>
    </lineage>
</organism>
<accession>X0U1G1</accession>
<feature type="non-terminal residue" evidence="1">
    <location>
        <position position="1"/>
    </location>
</feature>
<evidence type="ECO:0000313" key="1">
    <source>
        <dbReference type="EMBL" id="GAF94247.1"/>
    </source>
</evidence>
<comment type="caution">
    <text evidence="1">The sequence shown here is derived from an EMBL/GenBank/DDBJ whole genome shotgun (WGS) entry which is preliminary data.</text>
</comment>
<gene>
    <name evidence="1" type="ORF">S01H1_23055</name>
</gene>